<dbReference type="GO" id="GO:0004140">
    <property type="term" value="F:dephospho-CoA kinase activity"/>
    <property type="evidence" value="ECO:0007669"/>
    <property type="project" value="UniProtKB-EC"/>
</dbReference>
<dbReference type="Gene3D" id="3.40.50.300">
    <property type="entry name" value="P-loop containing nucleotide triphosphate hydrolases"/>
    <property type="match status" value="1"/>
</dbReference>
<protein>
    <recommendedName>
        <fullName evidence="3 4">Dephospho-CoA kinase</fullName>
        <ecNumber evidence="3 4">2.7.1.24</ecNumber>
    </recommendedName>
    <alternativeName>
        <fullName evidence="3">Dephosphocoenzyme A kinase</fullName>
    </alternativeName>
</protein>
<organism evidence="5 6">
    <name type="scientific">Tepidibacter hydrothermalis</name>
    <dbReference type="NCBI Taxonomy" id="3036126"/>
    <lineage>
        <taxon>Bacteria</taxon>
        <taxon>Bacillati</taxon>
        <taxon>Bacillota</taxon>
        <taxon>Clostridia</taxon>
        <taxon>Peptostreptococcales</taxon>
        <taxon>Peptostreptococcaceae</taxon>
        <taxon>Tepidibacter</taxon>
    </lineage>
</organism>
<reference evidence="5 6" key="1">
    <citation type="submission" date="2023-03" db="EMBL/GenBank/DDBJ databases">
        <title>Complete genome sequence of Tepidibacter sp. SWIR-1, isolated from a deep-sea hydrothermal vent.</title>
        <authorList>
            <person name="Li X."/>
        </authorList>
    </citation>
    <scope>NUCLEOTIDE SEQUENCE [LARGE SCALE GENOMIC DNA]</scope>
    <source>
        <strain evidence="5 6">SWIR-1</strain>
    </source>
</reference>
<keyword evidence="1 3" id="KW-0547">Nucleotide-binding</keyword>
<dbReference type="EMBL" id="CP120733">
    <property type="protein sequence ID" value="WFD11421.1"/>
    <property type="molecule type" value="Genomic_DNA"/>
</dbReference>
<comment type="function">
    <text evidence="3">Catalyzes the phosphorylation of the 3'-hydroxyl group of dephosphocoenzyme A to form coenzyme A.</text>
</comment>
<comment type="catalytic activity">
    <reaction evidence="3">
        <text>3'-dephospho-CoA + ATP = ADP + CoA + H(+)</text>
        <dbReference type="Rhea" id="RHEA:18245"/>
        <dbReference type="ChEBI" id="CHEBI:15378"/>
        <dbReference type="ChEBI" id="CHEBI:30616"/>
        <dbReference type="ChEBI" id="CHEBI:57287"/>
        <dbReference type="ChEBI" id="CHEBI:57328"/>
        <dbReference type="ChEBI" id="CHEBI:456216"/>
        <dbReference type="EC" id="2.7.1.24"/>
    </reaction>
</comment>
<evidence type="ECO:0000313" key="6">
    <source>
        <dbReference type="Proteomes" id="UP001222800"/>
    </source>
</evidence>
<sequence length="200" mass="22830">MIVIGLTGSIGSGKSTVSNILKKKNINIIDADEISRKIFDNKKDLDVLVEYFGSEILDSDNMLDRKKLGSIVFSDENKLEKLNSITHPIIINNIKVNIDKFNKQGEKIVILDAPLLIEANLLNLVDMVLLVTCNENIQIKRIVKRDNISKEDATLRIRSQMSVEDKKKYADYIIDNSYDQDKLEADVEKFCDYVEETYLD</sequence>
<keyword evidence="3" id="KW-0173">Coenzyme A biosynthesis</keyword>
<comment type="similarity">
    <text evidence="3">Belongs to the CoaE family.</text>
</comment>
<keyword evidence="3" id="KW-0963">Cytoplasm</keyword>
<dbReference type="PANTHER" id="PTHR10695">
    <property type="entry name" value="DEPHOSPHO-COA KINASE-RELATED"/>
    <property type="match status" value="1"/>
</dbReference>
<evidence type="ECO:0000256" key="1">
    <source>
        <dbReference type="ARBA" id="ARBA00022741"/>
    </source>
</evidence>
<comment type="pathway">
    <text evidence="3">Cofactor biosynthesis; coenzyme A biosynthesis; CoA from (R)-pantothenate: step 5/5.</text>
</comment>
<accession>A0ABY8EEQ7</accession>
<evidence type="ECO:0000256" key="3">
    <source>
        <dbReference type="HAMAP-Rule" id="MF_00376"/>
    </source>
</evidence>
<gene>
    <name evidence="3 5" type="primary">coaE</name>
    <name evidence="5" type="ORF">P4S50_04920</name>
</gene>
<dbReference type="CDD" id="cd02022">
    <property type="entry name" value="DPCK"/>
    <property type="match status" value="1"/>
</dbReference>
<feature type="binding site" evidence="3">
    <location>
        <begin position="11"/>
        <end position="16"/>
    </location>
    <ligand>
        <name>ATP</name>
        <dbReference type="ChEBI" id="CHEBI:30616"/>
    </ligand>
</feature>
<dbReference type="InterPro" id="IPR001977">
    <property type="entry name" value="Depp_CoAkinase"/>
</dbReference>
<keyword evidence="3 5" id="KW-0418">Kinase</keyword>
<proteinExistence type="inferred from homology"/>
<dbReference type="SUPFAM" id="SSF52540">
    <property type="entry name" value="P-loop containing nucleoside triphosphate hydrolases"/>
    <property type="match status" value="1"/>
</dbReference>
<dbReference type="InterPro" id="IPR027417">
    <property type="entry name" value="P-loop_NTPase"/>
</dbReference>
<evidence type="ECO:0000313" key="5">
    <source>
        <dbReference type="EMBL" id="WFD11421.1"/>
    </source>
</evidence>
<evidence type="ECO:0000256" key="4">
    <source>
        <dbReference type="NCBIfam" id="TIGR00152"/>
    </source>
</evidence>
<dbReference type="HAMAP" id="MF_00376">
    <property type="entry name" value="Dephospho_CoA_kinase"/>
    <property type="match status" value="1"/>
</dbReference>
<name>A0ABY8EEQ7_9FIRM</name>
<keyword evidence="2 3" id="KW-0067">ATP-binding</keyword>
<keyword evidence="3 5" id="KW-0808">Transferase</keyword>
<dbReference type="PROSITE" id="PS51219">
    <property type="entry name" value="DPCK"/>
    <property type="match status" value="1"/>
</dbReference>
<dbReference type="Pfam" id="PF01121">
    <property type="entry name" value="CoaE"/>
    <property type="match status" value="1"/>
</dbReference>
<dbReference type="PANTHER" id="PTHR10695:SF46">
    <property type="entry name" value="BIFUNCTIONAL COENZYME A SYNTHASE-RELATED"/>
    <property type="match status" value="1"/>
</dbReference>
<keyword evidence="6" id="KW-1185">Reference proteome</keyword>
<comment type="subcellular location">
    <subcellularLocation>
        <location evidence="3">Cytoplasm</location>
    </subcellularLocation>
</comment>
<dbReference type="EC" id="2.7.1.24" evidence="3 4"/>
<dbReference type="NCBIfam" id="TIGR00152">
    <property type="entry name" value="dephospho-CoA kinase"/>
    <property type="match status" value="1"/>
</dbReference>
<dbReference type="RefSeq" id="WP_277733471.1">
    <property type="nucleotide sequence ID" value="NZ_CP120733.1"/>
</dbReference>
<dbReference type="Proteomes" id="UP001222800">
    <property type="component" value="Chromosome"/>
</dbReference>
<evidence type="ECO:0000256" key="2">
    <source>
        <dbReference type="ARBA" id="ARBA00022840"/>
    </source>
</evidence>